<protein>
    <submittedName>
        <fullName evidence="2">Uncharacterized protein</fullName>
    </submittedName>
</protein>
<reference evidence="2" key="1">
    <citation type="journal article" date="2020" name="bioRxiv">
        <title>Hybrid origin of Populus tomentosa Carr. identified through genome sequencing and phylogenomic analysis.</title>
        <authorList>
            <person name="An X."/>
            <person name="Gao K."/>
            <person name="Chen Z."/>
            <person name="Li J."/>
            <person name="Yang X."/>
            <person name="Yang X."/>
            <person name="Zhou J."/>
            <person name="Guo T."/>
            <person name="Zhao T."/>
            <person name="Huang S."/>
            <person name="Miao D."/>
            <person name="Khan W.U."/>
            <person name="Rao P."/>
            <person name="Ye M."/>
            <person name="Lei B."/>
            <person name="Liao W."/>
            <person name="Wang J."/>
            <person name="Ji L."/>
            <person name="Li Y."/>
            <person name="Guo B."/>
            <person name="Mustafa N.S."/>
            <person name="Li S."/>
            <person name="Yun Q."/>
            <person name="Keller S.R."/>
            <person name="Mao J."/>
            <person name="Zhang R."/>
            <person name="Strauss S.H."/>
        </authorList>
    </citation>
    <scope>NUCLEOTIDE SEQUENCE</scope>
    <source>
        <strain evidence="2">GM15</strain>
        <tissue evidence="2">Leaf</tissue>
    </source>
</reference>
<feature type="transmembrane region" description="Helical" evidence="1">
    <location>
        <begin position="80"/>
        <end position="103"/>
    </location>
</feature>
<comment type="caution">
    <text evidence="2">The sequence shown here is derived from an EMBL/GenBank/DDBJ whole genome shotgun (WGS) entry which is preliminary data.</text>
</comment>
<dbReference type="EMBL" id="JAAWWB010002008">
    <property type="protein sequence ID" value="KAG6735563.1"/>
    <property type="molecule type" value="Genomic_DNA"/>
</dbReference>
<proteinExistence type="predicted"/>
<gene>
    <name evidence="2" type="ORF">POTOM_061828</name>
</gene>
<sequence length="190" mass="21192">MLSSKPNGGRLASTKFPFSYDDEVEKNNKKMLLVGIKDLDFDNVELGYDMRDSNVGDGANINVDIIGFVVGDGGSVDVDVMILFLVMVLVLVLVVLLLVMMSVGRPKKNRIREDGEDQLDTMRKRASTLRCNNYKHVRGGITKRRSNNSAMRDSRGGRGIIDDVDTSSLQPLTQKQVFLLQYLYSTISLK</sequence>
<evidence type="ECO:0000313" key="2">
    <source>
        <dbReference type="EMBL" id="KAG6735563.1"/>
    </source>
</evidence>
<organism evidence="2 3">
    <name type="scientific">Populus tomentosa</name>
    <name type="common">Chinese white poplar</name>
    <dbReference type="NCBI Taxonomy" id="118781"/>
    <lineage>
        <taxon>Eukaryota</taxon>
        <taxon>Viridiplantae</taxon>
        <taxon>Streptophyta</taxon>
        <taxon>Embryophyta</taxon>
        <taxon>Tracheophyta</taxon>
        <taxon>Spermatophyta</taxon>
        <taxon>Magnoliopsida</taxon>
        <taxon>eudicotyledons</taxon>
        <taxon>Gunneridae</taxon>
        <taxon>Pentapetalae</taxon>
        <taxon>rosids</taxon>
        <taxon>fabids</taxon>
        <taxon>Malpighiales</taxon>
        <taxon>Salicaceae</taxon>
        <taxon>Saliceae</taxon>
        <taxon>Populus</taxon>
    </lineage>
</organism>
<keyword evidence="1" id="KW-0812">Transmembrane</keyword>
<evidence type="ECO:0000256" key="1">
    <source>
        <dbReference type="SAM" id="Phobius"/>
    </source>
</evidence>
<keyword evidence="1" id="KW-1133">Transmembrane helix</keyword>
<evidence type="ECO:0000313" key="3">
    <source>
        <dbReference type="Proteomes" id="UP000886885"/>
    </source>
</evidence>
<accession>A0A8X7XLS9</accession>
<keyword evidence="1" id="KW-0472">Membrane</keyword>
<dbReference type="Proteomes" id="UP000886885">
    <property type="component" value="Unassembled WGS sequence"/>
</dbReference>
<dbReference type="AlphaFoldDB" id="A0A8X7XLS9"/>
<name>A0A8X7XLS9_POPTO</name>
<keyword evidence="3" id="KW-1185">Reference proteome</keyword>